<organism evidence="1 2">
    <name type="scientific">Panagrolaimus sp. JU765</name>
    <dbReference type="NCBI Taxonomy" id="591449"/>
    <lineage>
        <taxon>Eukaryota</taxon>
        <taxon>Metazoa</taxon>
        <taxon>Ecdysozoa</taxon>
        <taxon>Nematoda</taxon>
        <taxon>Chromadorea</taxon>
        <taxon>Rhabditida</taxon>
        <taxon>Tylenchina</taxon>
        <taxon>Panagrolaimomorpha</taxon>
        <taxon>Panagrolaimoidea</taxon>
        <taxon>Panagrolaimidae</taxon>
        <taxon>Panagrolaimus</taxon>
    </lineage>
</organism>
<reference evidence="2" key="1">
    <citation type="submission" date="2022-11" db="UniProtKB">
        <authorList>
            <consortium name="WormBaseParasite"/>
        </authorList>
    </citation>
    <scope>IDENTIFICATION</scope>
</reference>
<accession>A0AC34PYY9</accession>
<evidence type="ECO:0000313" key="1">
    <source>
        <dbReference type="Proteomes" id="UP000887576"/>
    </source>
</evidence>
<evidence type="ECO:0000313" key="2">
    <source>
        <dbReference type="WBParaSite" id="JU765_v2.g11308.t1"/>
    </source>
</evidence>
<name>A0AC34PYY9_9BILA</name>
<protein>
    <submittedName>
        <fullName evidence="2">Uncharacterized protein</fullName>
    </submittedName>
</protein>
<sequence length="216" mass="24192">MNPFLSNLFPYDLQPAPFSVYAQDNFPFRRPNNVTDIIDSIWSINQHATNISYVISAEEQFVLYSLLSLIFPQNIQPSWFAIFATSSFFPRSRPLTIANIVDFVNIYPQLSAATADIVDVLKHLQVRNVTKETDGLPVNTVILTGSALPSANVQDLILLAENYTMSGNTLTVVFTNPLVDQKNYDAVTLVSEMNLVQYSSNPSKMASDLRMLMNCK</sequence>
<dbReference type="Proteomes" id="UP000887576">
    <property type="component" value="Unplaced"/>
</dbReference>
<proteinExistence type="predicted"/>
<dbReference type="WBParaSite" id="JU765_v2.g11308.t1">
    <property type="protein sequence ID" value="JU765_v2.g11308.t1"/>
    <property type="gene ID" value="JU765_v2.g11308"/>
</dbReference>